<evidence type="ECO:0000313" key="1">
    <source>
        <dbReference type="EMBL" id="KAF9653973.1"/>
    </source>
</evidence>
<keyword evidence="2" id="KW-1185">Reference proteome</keyword>
<evidence type="ECO:0000313" key="2">
    <source>
        <dbReference type="Proteomes" id="UP000886501"/>
    </source>
</evidence>
<gene>
    <name evidence="1" type="ORF">BDM02DRAFT_3107158</name>
</gene>
<protein>
    <submittedName>
        <fullName evidence="1">Uncharacterized protein</fullName>
    </submittedName>
</protein>
<dbReference type="EMBL" id="MU117962">
    <property type="protein sequence ID" value="KAF9653973.1"/>
    <property type="molecule type" value="Genomic_DNA"/>
</dbReference>
<sequence length="783" mass="88060">MATSTSVQQPIWSLPRAFADEPKLKVYNSLTRTKTEFVPRNGRHVNWYNCGPTVYDASHMGHARNYVTQDILRRIVTDYFGYDVHFVMNITDIDDKIIIRARQGHLVQKFRASNSVLTPRLVDEIHSAWKDYIRSVVNKGLPESEKIVEGEEEDAWKVLSQKVQDVSWKQECLKRYEKFDMAFSEARRAITAIEEARGILESESVANPDAAYRLIDESGGTIAGYLDRQHKDTVTDPSISRSLSSYWENEFFKDMKRLRVRDPDTITRVTEYVPEIVTFTEKVIQNGYAYVVDGSVYFDTNAFDGKDGHFYAKLEPWSKGNREKMEEGEGALSTGSGRRSSSDFALWKASKSGEPSWPSPWGPGRPGWHIECSVMATEVFGDSVDIHSGGIDLAFPHHDNELAQSEAYHGCHSWVNYFLHTGHLHIEGLKMSKSLKNFITIDEILGRFTARQLRLAFLTQLWNAKTDFSELLMTGEVKNIEATLNNFFAVVRALASQRESETVPFTGKHGYDGPEQKLSDSLEKAQADFRAALCDSFNTPVALDILRDIVSKTNVYINSSGKALNVGAVVRTARWVGDMLRMFGLGEGPWLEGEIGWGQDRSSPLDNAAGESTLMPYLRALSSFRDGVRKIAIGKGETALKDILALCDKLRDEELVPLGVALDDQEDGRALVKIVDPVELIRVREEKRGQAAAKAAKKAAAVEAEKSKKLEKILKGKLSPGEMFKPPNVQGGTYGSWNEDGLPLTDGVGKELSKNQVKKTVKEWTLQKKLHEEYLEWERQNVE</sequence>
<proteinExistence type="predicted"/>
<reference evidence="1" key="1">
    <citation type="submission" date="2019-10" db="EMBL/GenBank/DDBJ databases">
        <authorList>
            <consortium name="DOE Joint Genome Institute"/>
            <person name="Kuo A."/>
            <person name="Miyauchi S."/>
            <person name="Kiss E."/>
            <person name="Drula E."/>
            <person name="Kohler A."/>
            <person name="Sanchez-Garcia M."/>
            <person name="Andreopoulos B."/>
            <person name="Barry K.W."/>
            <person name="Bonito G."/>
            <person name="Buee M."/>
            <person name="Carver A."/>
            <person name="Chen C."/>
            <person name="Cichocki N."/>
            <person name="Clum A."/>
            <person name="Culley D."/>
            <person name="Crous P.W."/>
            <person name="Fauchery L."/>
            <person name="Girlanda M."/>
            <person name="Hayes R."/>
            <person name="Keri Z."/>
            <person name="Labutti K."/>
            <person name="Lipzen A."/>
            <person name="Lombard V."/>
            <person name="Magnuson J."/>
            <person name="Maillard F."/>
            <person name="Morin E."/>
            <person name="Murat C."/>
            <person name="Nolan M."/>
            <person name="Ohm R."/>
            <person name="Pangilinan J."/>
            <person name="Pereira M."/>
            <person name="Perotto S."/>
            <person name="Peter M."/>
            <person name="Riley R."/>
            <person name="Sitrit Y."/>
            <person name="Stielow B."/>
            <person name="Szollosi G."/>
            <person name="Zifcakova L."/>
            <person name="Stursova M."/>
            <person name="Spatafora J.W."/>
            <person name="Tedersoo L."/>
            <person name="Vaario L.-M."/>
            <person name="Yamada A."/>
            <person name="Yan M."/>
            <person name="Wang P."/>
            <person name="Xu J."/>
            <person name="Bruns T."/>
            <person name="Baldrian P."/>
            <person name="Vilgalys R."/>
            <person name="Henrissat B."/>
            <person name="Grigoriev I.V."/>
            <person name="Hibbett D."/>
            <person name="Nagy L.G."/>
            <person name="Martin F.M."/>
        </authorList>
    </citation>
    <scope>NUCLEOTIDE SEQUENCE</scope>
    <source>
        <strain evidence="1">P2</strain>
    </source>
</reference>
<reference evidence="1" key="2">
    <citation type="journal article" date="2020" name="Nat. Commun.">
        <title>Large-scale genome sequencing of mycorrhizal fungi provides insights into the early evolution of symbiotic traits.</title>
        <authorList>
            <person name="Miyauchi S."/>
            <person name="Kiss E."/>
            <person name="Kuo A."/>
            <person name="Drula E."/>
            <person name="Kohler A."/>
            <person name="Sanchez-Garcia M."/>
            <person name="Morin E."/>
            <person name="Andreopoulos B."/>
            <person name="Barry K.W."/>
            <person name="Bonito G."/>
            <person name="Buee M."/>
            <person name="Carver A."/>
            <person name="Chen C."/>
            <person name="Cichocki N."/>
            <person name="Clum A."/>
            <person name="Culley D."/>
            <person name="Crous P.W."/>
            <person name="Fauchery L."/>
            <person name="Girlanda M."/>
            <person name="Hayes R.D."/>
            <person name="Keri Z."/>
            <person name="LaButti K."/>
            <person name="Lipzen A."/>
            <person name="Lombard V."/>
            <person name="Magnuson J."/>
            <person name="Maillard F."/>
            <person name="Murat C."/>
            <person name="Nolan M."/>
            <person name="Ohm R.A."/>
            <person name="Pangilinan J."/>
            <person name="Pereira M.F."/>
            <person name="Perotto S."/>
            <person name="Peter M."/>
            <person name="Pfister S."/>
            <person name="Riley R."/>
            <person name="Sitrit Y."/>
            <person name="Stielow J.B."/>
            <person name="Szollosi G."/>
            <person name="Zifcakova L."/>
            <person name="Stursova M."/>
            <person name="Spatafora J.W."/>
            <person name="Tedersoo L."/>
            <person name="Vaario L.M."/>
            <person name="Yamada A."/>
            <person name="Yan M."/>
            <person name="Wang P."/>
            <person name="Xu J."/>
            <person name="Bruns T."/>
            <person name="Baldrian P."/>
            <person name="Vilgalys R."/>
            <person name="Dunand C."/>
            <person name="Henrissat B."/>
            <person name="Grigoriev I.V."/>
            <person name="Hibbett D."/>
            <person name="Nagy L.G."/>
            <person name="Martin F.M."/>
        </authorList>
    </citation>
    <scope>NUCLEOTIDE SEQUENCE</scope>
    <source>
        <strain evidence="1">P2</strain>
    </source>
</reference>
<dbReference type="Proteomes" id="UP000886501">
    <property type="component" value="Unassembled WGS sequence"/>
</dbReference>
<name>A0ACB6ZX66_THEGA</name>
<organism evidence="1 2">
    <name type="scientific">Thelephora ganbajun</name>
    <name type="common">Ganba fungus</name>
    <dbReference type="NCBI Taxonomy" id="370292"/>
    <lineage>
        <taxon>Eukaryota</taxon>
        <taxon>Fungi</taxon>
        <taxon>Dikarya</taxon>
        <taxon>Basidiomycota</taxon>
        <taxon>Agaricomycotina</taxon>
        <taxon>Agaricomycetes</taxon>
        <taxon>Thelephorales</taxon>
        <taxon>Thelephoraceae</taxon>
        <taxon>Thelephora</taxon>
    </lineage>
</organism>
<comment type="caution">
    <text evidence="1">The sequence shown here is derived from an EMBL/GenBank/DDBJ whole genome shotgun (WGS) entry which is preliminary data.</text>
</comment>
<accession>A0ACB6ZX66</accession>